<sequence>MNTPTPNKTPRRLARELVLQGLYQWHLTGNSIPVIEEHLEVSEETAGDWLRSDRILLRALLEGTAEHAAELEAEFVPHIDRPVGELSPIERAIVLLGVYELKHCPETPYRVILNEAIELAKNFGGTEGHRFVNGVLDKCAARLRAVEVEHAKKTPPKK</sequence>
<evidence type="ECO:0000256" key="1">
    <source>
        <dbReference type="ARBA" id="ARBA00005952"/>
    </source>
</evidence>
<dbReference type="InterPro" id="IPR006027">
    <property type="entry name" value="NusB_RsmB_TIM44"/>
</dbReference>
<keyword evidence="5 6" id="KW-0804">Transcription</keyword>
<evidence type="ECO:0000313" key="8">
    <source>
        <dbReference type="EMBL" id="MBB4014047.1"/>
    </source>
</evidence>
<feature type="domain" description="NusB/RsmB/TIM44" evidence="7">
    <location>
        <begin position="14"/>
        <end position="140"/>
    </location>
</feature>
<dbReference type="Proteomes" id="UP000561045">
    <property type="component" value="Unassembled WGS sequence"/>
</dbReference>
<dbReference type="GO" id="GO:0005829">
    <property type="term" value="C:cytosol"/>
    <property type="evidence" value="ECO:0007669"/>
    <property type="project" value="TreeGrafter"/>
</dbReference>
<comment type="similarity">
    <text evidence="1 6">Belongs to the NusB family.</text>
</comment>
<keyword evidence="3 6" id="KW-0694">RNA-binding</keyword>
<dbReference type="SUPFAM" id="SSF48013">
    <property type="entry name" value="NusB-like"/>
    <property type="match status" value="1"/>
</dbReference>
<proteinExistence type="inferred from homology"/>
<accession>A0A840BUL7</accession>
<evidence type="ECO:0000256" key="5">
    <source>
        <dbReference type="ARBA" id="ARBA00023163"/>
    </source>
</evidence>
<evidence type="ECO:0000259" key="7">
    <source>
        <dbReference type="Pfam" id="PF01029"/>
    </source>
</evidence>
<evidence type="ECO:0000313" key="9">
    <source>
        <dbReference type="Proteomes" id="UP000561045"/>
    </source>
</evidence>
<comment type="function">
    <text evidence="6">Involved in transcription antitermination. Required for transcription of ribosomal RNA (rRNA) genes. Binds specifically to the boxA antiterminator sequence of the ribosomal RNA (rrn) operons.</text>
</comment>
<evidence type="ECO:0000256" key="2">
    <source>
        <dbReference type="ARBA" id="ARBA00022814"/>
    </source>
</evidence>
<evidence type="ECO:0000256" key="4">
    <source>
        <dbReference type="ARBA" id="ARBA00023015"/>
    </source>
</evidence>
<dbReference type="Pfam" id="PF01029">
    <property type="entry name" value="NusB"/>
    <property type="match status" value="1"/>
</dbReference>
<keyword evidence="9" id="KW-1185">Reference proteome</keyword>
<gene>
    <name evidence="6" type="primary">nusB</name>
    <name evidence="8" type="ORF">GGR36_003393</name>
</gene>
<dbReference type="PANTHER" id="PTHR11078">
    <property type="entry name" value="N UTILIZATION SUBSTANCE PROTEIN B-RELATED"/>
    <property type="match status" value="1"/>
</dbReference>
<name>A0A840BUL7_9RHOO</name>
<dbReference type="EMBL" id="JACIET010000002">
    <property type="protein sequence ID" value="MBB4014047.1"/>
    <property type="molecule type" value="Genomic_DNA"/>
</dbReference>
<keyword evidence="2 6" id="KW-0889">Transcription antitermination</keyword>
<protein>
    <recommendedName>
        <fullName evidence="6">Transcription antitermination protein NusB</fullName>
    </recommendedName>
    <alternativeName>
        <fullName evidence="6">Antitermination factor NusB</fullName>
    </alternativeName>
</protein>
<dbReference type="HAMAP" id="MF_00073">
    <property type="entry name" value="NusB"/>
    <property type="match status" value="1"/>
</dbReference>
<dbReference type="InterPro" id="IPR011605">
    <property type="entry name" value="NusB_fam"/>
</dbReference>
<dbReference type="GO" id="GO:0003723">
    <property type="term" value="F:RNA binding"/>
    <property type="evidence" value="ECO:0007669"/>
    <property type="project" value="UniProtKB-UniRule"/>
</dbReference>
<dbReference type="GO" id="GO:0031564">
    <property type="term" value="P:transcription antitermination"/>
    <property type="evidence" value="ECO:0007669"/>
    <property type="project" value="UniProtKB-KW"/>
</dbReference>
<evidence type="ECO:0000256" key="3">
    <source>
        <dbReference type="ARBA" id="ARBA00022884"/>
    </source>
</evidence>
<keyword evidence="4 6" id="KW-0805">Transcription regulation</keyword>
<dbReference type="InterPro" id="IPR035926">
    <property type="entry name" value="NusB-like_sf"/>
</dbReference>
<dbReference type="PANTHER" id="PTHR11078:SF3">
    <property type="entry name" value="ANTITERMINATION NUSB DOMAIN-CONTAINING PROTEIN"/>
    <property type="match status" value="1"/>
</dbReference>
<reference evidence="8 9" key="1">
    <citation type="submission" date="2020-08" db="EMBL/GenBank/DDBJ databases">
        <title>Genomic Encyclopedia of Type Strains, Phase IV (KMG-IV): sequencing the most valuable type-strain genomes for metagenomic binning, comparative biology and taxonomic classification.</title>
        <authorList>
            <person name="Goeker M."/>
        </authorList>
    </citation>
    <scope>NUCLEOTIDE SEQUENCE [LARGE SCALE GENOMIC DNA]</scope>
    <source>
        <strain evidence="8 9">DSM 106739</strain>
    </source>
</reference>
<dbReference type="NCBIfam" id="TIGR01951">
    <property type="entry name" value="nusB"/>
    <property type="match status" value="1"/>
</dbReference>
<evidence type="ECO:0000256" key="6">
    <source>
        <dbReference type="HAMAP-Rule" id="MF_00073"/>
    </source>
</evidence>
<comment type="caution">
    <text evidence="8">The sequence shown here is derived from an EMBL/GenBank/DDBJ whole genome shotgun (WGS) entry which is preliminary data.</text>
</comment>
<dbReference type="Gene3D" id="1.10.940.10">
    <property type="entry name" value="NusB-like"/>
    <property type="match status" value="1"/>
</dbReference>
<dbReference type="GO" id="GO:0006353">
    <property type="term" value="P:DNA-templated transcription termination"/>
    <property type="evidence" value="ECO:0007669"/>
    <property type="project" value="UniProtKB-UniRule"/>
</dbReference>
<dbReference type="AlphaFoldDB" id="A0A840BUL7"/>
<organism evidence="8 9">
    <name type="scientific">Niveibacterium umoris</name>
    <dbReference type="NCBI Taxonomy" id="1193620"/>
    <lineage>
        <taxon>Bacteria</taxon>
        <taxon>Pseudomonadati</taxon>
        <taxon>Pseudomonadota</taxon>
        <taxon>Betaproteobacteria</taxon>
        <taxon>Rhodocyclales</taxon>
        <taxon>Rhodocyclaceae</taxon>
        <taxon>Niveibacterium</taxon>
    </lineage>
</organism>
<dbReference type="RefSeq" id="WP_183635948.1">
    <property type="nucleotide sequence ID" value="NZ_BAABLE010000005.1"/>
</dbReference>